<evidence type="ECO:0000313" key="7">
    <source>
        <dbReference type="Proteomes" id="UP000477156"/>
    </source>
</evidence>
<dbReference type="Gene3D" id="1.10.10.10">
    <property type="entry name" value="Winged helix-like DNA-binding domain superfamily/Winged helix DNA-binding domain"/>
    <property type="match status" value="1"/>
</dbReference>
<evidence type="ECO:0000256" key="1">
    <source>
        <dbReference type="ARBA" id="ARBA00010466"/>
    </source>
</evidence>
<comment type="similarity">
    <text evidence="1">Belongs to the SorC transcriptional regulatory family.</text>
</comment>
<reference evidence="6 7" key="1">
    <citation type="journal article" date="2019" name="Nat. Med.">
        <title>A library of human gut bacterial isolates paired with longitudinal multiomics data enables mechanistic microbiome research.</title>
        <authorList>
            <person name="Poyet M."/>
            <person name="Groussin M."/>
            <person name="Gibbons S.M."/>
            <person name="Avila-Pacheco J."/>
            <person name="Jiang X."/>
            <person name="Kearney S.M."/>
            <person name="Perrotta A.R."/>
            <person name="Berdy B."/>
            <person name="Zhao S."/>
            <person name="Lieberman T.D."/>
            <person name="Swanson P.K."/>
            <person name="Smith M."/>
            <person name="Roesemann S."/>
            <person name="Alexander J.E."/>
            <person name="Rich S.A."/>
            <person name="Livny J."/>
            <person name="Vlamakis H."/>
            <person name="Clish C."/>
            <person name="Bullock K."/>
            <person name="Deik A."/>
            <person name="Scott J."/>
            <person name="Pierce K.A."/>
            <person name="Xavier R.J."/>
            <person name="Alm E.J."/>
        </authorList>
    </citation>
    <scope>NUCLEOTIDE SEQUENCE [LARGE SCALE GENOMIC DNA]</scope>
    <source>
        <strain evidence="6 7">BIOML-A12</strain>
    </source>
</reference>
<evidence type="ECO:0000256" key="4">
    <source>
        <dbReference type="ARBA" id="ARBA00023163"/>
    </source>
</evidence>
<dbReference type="InterPro" id="IPR037171">
    <property type="entry name" value="NagB/RpiA_transferase-like"/>
</dbReference>
<organism evidence="6 7">
    <name type="scientific">Blautia wexlerae</name>
    <dbReference type="NCBI Taxonomy" id="418240"/>
    <lineage>
        <taxon>Bacteria</taxon>
        <taxon>Bacillati</taxon>
        <taxon>Bacillota</taxon>
        <taxon>Clostridia</taxon>
        <taxon>Lachnospirales</taxon>
        <taxon>Lachnospiraceae</taxon>
        <taxon>Blautia</taxon>
    </lineage>
</organism>
<accession>A0A6L8XW65</accession>
<dbReference type="InterPro" id="IPR036388">
    <property type="entry name" value="WH-like_DNA-bd_sf"/>
</dbReference>
<keyword evidence="3" id="KW-0238">DNA-binding</keyword>
<dbReference type="SUPFAM" id="SSF46785">
    <property type="entry name" value="Winged helix' DNA-binding domain"/>
    <property type="match status" value="1"/>
</dbReference>
<dbReference type="PANTHER" id="PTHR34294:SF1">
    <property type="entry name" value="TRANSCRIPTIONAL REGULATOR LSRR"/>
    <property type="match status" value="1"/>
</dbReference>
<dbReference type="AlphaFoldDB" id="A0A6L8XW65"/>
<name>A0A6L8XW65_9FIRM</name>
<dbReference type="Proteomes" id="UP000477156">
    <property type="component" value="Unassembled WGS sequence"/>
</dbReference>
<sequence>MKKYENMTVQEKWSILATVANLYYNSEMTQNEIADRMYTSRSKISRMLKEARELGIVEISIKEPWERDLNLEKEIQQTYGVKTVRAVSSRDISKEQITSRLSEVSAYYLDSVVKEKMVVGISWGNTLYHIVKYIDANNKKNIPITVVPIMGASNVKRPERDAMDLAKDLASAYGGTYQYIYAPLFVKNKELKEILIQDDTIKTALQLAQNADVILTSVGSVEYKTWENYLGESTFHLLGNKGAIGHIGGHFYDINGKEINTSLNDRMIGIGYDDLKRCKNVVCVAYGEAKAAAVAGALRGGFINTLIIDSACGEKLL</sequence>
<protein>
    <submittedName>
        <fullName evidence="6">Winged helix-turn-helix transcriptional regulator</fullName>
    </submittedName>
</protein>
<dbReference type="InterPro" id="IPR007324">
    <property type="entry name" value="Sugar-bd_dom_put"/>
</dbReference>
<feature type="domain" description="Sugar-binding" evidence="5">
    <location>
        <begin position="65"/>
        <end position="317"/>
    </location>
</feature>
<dbReference type="GO" id="GO:0003677">
    <property type="term" value="F:DNA binding"/>
    <property type="evidence" value="ECO:0007669"/>
    <property type="project" value="UniProtKB-KW"/>
</dbReference>
<dbReference type="PANTHER" id="PTHR34294">
    <property type="entry name" value="TRANSCRIPTIONAL REGULATOR-RELATED"/>
    <property type="match status" value="1"/>
</dbReference>
<dbReference type="InterPro" id="IPR051054">
    <property type="entry name" value="SorC_transcr_regulators"/>
</dbReference>
<dbReference type="RefSeq" id="WP_161276447.1">
    <property type="nucleotide sequence ID" value="NZ_WWUZ01000030.1"/>
</dbReference>
<dbReference type="Pfam" id="PF04198">
    <property type="entry name" value="Sugar-bind"/>
    <property type="match status" value="1"/>
</dbReference>
<dbReference type="Gene3D" id="3.40.50.1360">
    <property type="match status" value="1"/>
</dbReference>
<gene>
    <name evidence="6" type="ORF">GT712_14440</name>
</gene>
<dbReference type="GO" id="GO:0030246">
    <property type="term" value="F:carbohydrate binding"/>
    <property type="evidence" value="ECO:0007669"/>
    <property type="project" value="InterPro"/>
</dbReference>
<dbReference type="SUPFAM" id="SSF100950">
    <property type="entry name" value="NagB/RpiA/CoA transferase-like"/>
    <property type="match status" value="1"/>
</dbReference>
<keyword evidence="4" id="KW-0804">Transcription</keyword>
<dbReference type="EMBL" id="WWVF01000031">
    <property type="protein sequence ID" value="MZS90236.1"/>
    <property type="molecule type" value="Genomic_DNA"/>
</dbReference>
<dbReference type="InterPro" id="IPR036390">
    <property type="entry name" value="WH_DNA-bd_sf"/>
</dbReference>
<keyword evidence="2" id="KW-0805">Transcription regulation</keyword>
<evidence type="ECO:0000256" key="2">
    <source>
        <dbReference type="ARBA" id="ARBA00023015"/>
    </source>
</evidence>
<proteinExistence type="inferred from homology"/>
<comment type="caution">
    <text evidence="6">The sequence shown here is derived from an EMBL/GenBank/DDBJ whole genome shotgun (WGS) entry which is preliminary data.</text>
</comment>
<evidence type="ECO:0000256" key="3">
    <source>
        <dbReference type="ARBA" id="ARBA00023125"/>
    </source>
</evidence>
<evidence type="ECO:0000313" key="6">
    <source>
        <dbReference type="EMBL" id="MZS90236.1"/>
    </source>
</evidence>
<evidence type="ECO:0000259" key="5">
    <source>
        <dbReference type="Pfam" id="PF04198"/>
    </source>
</evidence>